<proteinExistence type="inferred from homology"/>
<evidence type="ECO:0000313" key="4">
    <source>
        <dbReference type="EMBL" id="ELR73811.1"/>
    </source>
</evidence>
<comment type="similarity">
    <text evidence="1">Belongs to the leucine-binding protein family.</text>
</comment>
<evidence type="ECO:0000256" key="1">
    <source>
        <dbReference type="ARBA" id="ARBA00010062"/>
    </source>
</evidence>
<organism evidence="4 5">
    <name type="scientific">Fulvivirga imtechensis AK7</name>
    <dbReference type="NCBI Taxonomy" id="1237149"/>
    <lineage>
        <taxon>Bacteria</taxon>
        <taxon>Pseudomonadati</taxon>
        <taxon>Bacteroidota</taxon>
        <taxon>Cytophagia</taxon>
        <taxon>Cytophagales</taxon>
        <taxon>Fulvivirgaceae</taxon>
        <taxon>Fulvivirga</taxon>
    </lineage>
</organism>
<dbReference type="PANTHER" id="PTHR30483">
    <property type="entry name" value="LEUCINE-SPECIFIC-BINDING PROTEIN"/>
    <property type="match status" value="1"/>
</dbReference>
<evidence type="ECO:0000256" key="2">
    <source>
        <dbReference type="ARBA" id="ARBA00022729"/>
    </source>
</evidence>
<dbReference type="PANTHER" id="PTHR30483:SF6">
    <property type="entry name" value="PERIPLASMIC BINDING PROTEIN OF ABC TRANSPORTER FOR NATURAL AMINO ACIDS"/>
    <property type="match status" value="1"/>
</dbReference>
<feature type="domain" description="Leucine-binding protein" evidence="3">
    <location>
        <begin position="24"/>
        <end position="392"/>
    </location>
</feature>
<dbReference type="SUPFAM" id="SSF53822">
    <property type="entry name" value="Periplasmic binding protein-like I"/>
    <property type="match status" value="1"/>
</dbReference>
<sequence>MAVDLEKSSLPINVDSTLVLSGKTINLGLILPISKFKDFSSELIQGGQLAVNEINASGYILGKQLHLIPADDAAESGFAADKAQKLTSKYKVAGLIGPTSSSRFIKVVNEVIAENPVVAISPSATSVEVTTLEDNDMAFRTAASDALQGKTAAIYSSQNLGHKTAAIFYLNNVYGKGLADEFKKNFEQSGGKIVGEAYYSPLVNLRDYDVSPKVAEILESKPNVLYLVSNSIDIIDISHQLDSAQVFKDHRPAIIGSDAMRGDNVLEKASLPALDGMYGTSVKSLKETSFEEKFEKTYGKRPEYEETADVYDIVYLFALAMIQGNTTDATALAEHIRAVSHTGKKVKAKDLTEVRKLLKAGKDIDYDGVNSSLDFDKNGDVPDREYQIWQLKNGRFNDNIARIKMK</sequence>
<dbReference type="InterPro" id="IPR028082">
    <property type="entry name" value="Peripla_BP_I"/>
</dbReference>
<keyword evidence="5" id="KW-1185">Reference proteome</keyword>
<protein>
    <recommendedName>
        <fullName evidence="3">Leucine-binding protein domain-containing protein</fullName>
    </recommendedName>
</protein>
<keyword evidence="2" id="KW-0732">Signal</keyword>
<dbReference type="InterPro" id="IPR028081">
    <property type="entry name" value="Leu-bd"/>
</dbReference>
<dbReference type="AlphaFoldDB" id="L8JXN9"/>
<dbReference type="eggNOG" id="COG0683">
    <property type="taxonomic scope" value="Bacteria"/>
</dbReference>
<reference evidence="4 5" key="1">
    <citation type="submission" date="2012-12" db="EMBL/GenBank/DDBJ databases">
        <title>Genome assembly of Fulvivirga imtechensis AK7.</title>
        <authorList>
            <person name="Nupur N."/>
            <person name="Khatri I."/>
            <person name="Kumar R."/>
            <person name="Subramanian S."/>
            <person name="Pinnaka A."/>
        </authorList>
    </citation>
    <scope>NUCLEOTIDE SEQUENCE [LARGE SCALE GENOMIC DNA]</scope>
    <source>
        <strain evidence="4 5">AK7</strain>
    </source>
</reference>
<dbReference type="InterPro" id="IPR051010">
    <property type="entry name" value="BCAA_transport"/>
</dbReference>
<dbReference type="Pfam" id="PF13458">
    <property type="entry name" value="Peripla_BP_6"/>
    <property type="match status" value="1"/>
</dbReference>
<dbReference type="Gene3D" id="3.40.50.2300">
    <property type="match status" value="2"/>
</dbReference>
<evidence type="ECO:0000259" key="3">
    <source>
        <dbReference type="Pfam" id="PF13458"/>
    </source>
</evidence>
<dbReference type="Proteomes" id="UP000011135">
    <property type="component" value="Unassembled WGS sequence"/>
</dbReference>
<dbReference type="STRING" id="1237149.C900_01421"/>
<gene>
    <name evidence="4" type="ORF">C900_01421</name>
</gene>
<evidence type="ECO:0000313" key="5">
    <source>
        <dbReference type="Proteomes" id="UP000011135"/>
    </source>
</evidence>
<accession>L8JXN9</accession>
<dbReference type="CDD" id="cd06346">
    <property type="entry name" value="PBP1_ABC_ligand_binding-like"/>
    <property type="match status" value="1"/>
</dbReference>
<dbReference type="EMBL" id="AMZN01000002">
    <property type="protein sequence ID" value="ELR73811.1"/>
    <property type="molecule type" value="Genomic_DNA"/>
</dbReference>
<comment type="caution">
    <text evidence="4">The sequence shown here is derived from an EMBL/GenBank/DDBJ whole genome shotgun (WGS) entry which is preliminary data.</text>
</comment>
<name>L8JXN9_9BACT</name>